<keyword evidence="2" id="KW-1185">Reference proteome</keyword>
<sequence>MNGINEAESVWTVNVVVVEKVRCMMFGNCEICGMDMLDEGRVDMGVIGVSAVLFGGVDWECVDVLVSGIVGGGD</sequence>
<reference evidence="1" key="1">
    <citation type="journal article" date="2022" name="Int. J. Mol. Sci.">
        <title>Draft Genome of Tanacetum Coccineum: Genomic Comparison of Closely Related Tanacetum-Family Plants.</title>
        <authorList>
            <person name="Yamashiro T."/>
            <person name="Shiraishi A."/>
            <person name="Nakayama K."/>
            <person name="Satake H."/>
        </authorList>
    </citation>
    <scope>NUCLEOTIDE SEQUENCE</scope>
</reference>
<protein>
    <submittedName>
        <fullName evidence="1">Uncharacterized protein</fullName>
    </submittedName>
</protein>
<proteinExistence type="predicted"/>
<dbReference type="Proteomes" id="UP001151760">
    <property type="component" value="Unassembled WGS sequence"/>
</dbReference>
<accession>A0ABQ5ILJ7</accession>
<reference evidence="1" key="2">
    <citation type="submission" date="2022-01" db="EMBL/GenBank/DDBJ databases">
        <authorList>
            <person name="Yamashiro T."/>
            <person name="Shiraishi A."/>
            <person name="Satake H."/>
            <person name="Nakayama K."/>
        </authorList>
    </citation>
    <scope>NUCLEOTIDE SEQUENCE</scope>
</reference>
<evidence type="ECO:0000313" key="1">
    <source>
        <dbReference type="EMBL" id="GJU01057.1"/>
    </source>
</evidence>
<comment type="caution">
    <text evidence="1">The sequence shown here is derived from an EMBL/GenBank/DDBJ whole genome shotgun (WGS) entry which is preliminary data.</text>
</comment>
<evidence type="ECO:0000313" key="2">
    <source>
        <dbReference type="Proteomes" id="UP001151760"/>
    </source>
</evidence>
<gene>
    <name evidence="1" type="ORF">Tco_1111395</name>
</gene>
<name>A0ABQ5ILJ7_9ASTR</name>
<organism evidence="1 2">
    <name type="scientific">Tanacetum coccineum</name>
    <dbReference type="NCBI Taxonomy" id="301880"/>
    <lineage>
        <taxon>Eukaryota</taxon>
        <taxon>Viridiplantae</taxon>
        <taxon>Streptophyta</taxon>
        <taxon>Embryophyta</taxon>
        <taxon>Tracheophyta</taxon>
        <taxon>Spermatophyta</taxon>
        <taxon>Magnoliopsida</taxon>
        <taxon>eudicotyledons</taxon>
        <taxon>Gunneridae</taxon>
        <taxon>Pentapetalae</taxon>
        <taxon>asterids</taxon>
        <taxon>campanulids</taxon>
        <taxon>Asterales</taxon>
        <taxon>Asteraceae</taxon>
        <taxon>Asteroideae</taxon>
        <taxon>Anthemideae</taxon>
        <taxon>Anthemidinae</taxon>
        <taxon>Tanacetum</taxon>
    </lineage>
</organism>
<dbReference type="EMBL" id="BQNB010020926">
    <property type="protein sequence ID" value="GJU01057.1"/>
    <property type="molecule type" value="Genomic_DNA"/>
</dbReference>